<dbReference type="AlphaFoldDB" id="A0AA38UD57"/>
<keyword evidence="1" id="KW-1133">Transmembrane helix</keyword>
<feature type="transmembrane region" description="Helical" evidence="1">
    <location>
        <begin position="12"/>
        <end position="32"/>
    </location>
</feature>
<comment type="caution">
    <text evidence="2">The sequence shown here is derived from an EMBL/GenBank/DDBJ whole genome shotgun (WGS) entry which is preliminary data.</text>
</comment>
<gene>
    <name evidence="2" type="ORF">F5878DRAFT_236229</name>
</gene>
<evidence type="ECO:0000313" key="3">
    <source>
        <dbReference type="Proteomes" id="UP001163846"/>
    </source>
</evidence>
<keyword evidence="3" id="KW-1185">Reference proteome</keyword>
<keyword evidence="1" id="KW-0472">Membrane</keyword>
<organism evidence="2 3">
    <name type="scientific">Lentinula raphanica</name>
    <dbReference type="NCBI Taxonomy" id="153919"/>
    <lineage>
        <taxon>Eukaryota</taxon>
        <taxon>Fungi</taxon>
        <taxon>Dikarya</taxon>
        <taxon>Basidiomycota</taxon>
        <taxon>Agaricomycotina</taxon>
        <taxon>Agaricomycetes</taxon>
        <taxon>Agaricomycetidae</taxon>
        <taxon>Agaricales</taxon>
        <taxon>Marasmiineae</taxon>
        <taxon>Omphalotaceae</taxon>
        <taxon>Lentinula</taxon>
    </lineage>
</organism>
<protein>
    <submittedName>
        <fullName evidence="2">Uncharacterized protein</fullName>
    </submittedName>
</protein>
<name>A0AA38UD57_9AGAR</name>
<sequence length="201" mass="22426">MLFLPTSGTIPSVSRLILLYVAVTVGMLTILANPVRRFDLKYYLVIVDKGESQRFYFGLGPSVVIGLRYKDDAPPGQITDPNAIPEPIIKTTAEYPELNDRDKTEWIDIGNVQTQEKVDVTSTAEKLKEGLKLKAMKDWKGDEFICISELAGVLQGLPLPGGSLVTMKKSTYSFQARRYDGSPVHKHFTNMYRQGLREVAG</sequence>
<evidence type="ECO:0000313" key="2">
    <source>
        <dbReference type="EMBL" id="KAJ3837015.1"/>
    </source>
</evidence>
<dbReference type="EMBL" id="MU806278">
    <property type="protein sequence ID" value="KAJ3837015.1"/>
    <property type="molecule type" value="Genomic_DNA"/>
</dbReference>
<proteinExistence type="predicted"/>
<keyword evidence="1" id="KW-0812">Transmembrane</keyword>
<accession>A0AA38UD57</accession>
<evidence type="ECO:0000256" key="1">
    <source>
        <dbReference type="SAM" id="Phobius"/>
    </source>
</evidence>
<dbReference type="Proteomes" id="UP001163846">
    <property type="component" value="Unassembled WGS sequence"/>
</dbReference>
<reference evidence="2" key="1">
    <citation type="submission" date="2022-08" db="EMBL/GenBank/DDBJ databases">
        <authorList>
            <consortium name="DOE Joint Genome Institute"/>
            <person name="Min B."/>
            <person name="Riley R."/>
            <person name="Sierra-Patev S."/>
            <person name="Naranjo-Ortiz M."/>
            <person name="Looney B."/>
            <person name="Konkel Z."/>
            <person name="Slot J.C."/>
            <person name="Sakamoto Y."/>
            <person name="Steenwyk J.L."/>
            <person name="Rokas A."/>
            <person name="Carro J."/>
            <person name="Camarero S."/>
            <person name="Ferreira P."/>
            <person name="Molpeceres G."/>
            <person name="Ruiz-Duenas F.J."/>
            <person name="Serrano A."/>
            <person name="Henrissat B."/>
            <person name="Drula E."/>
            <person name="Hughes K.W."/>
            <person name="Mata J.L."/>
            <person name="Ishikawa N.K."/>
            <person name="Vargas-Isla R."/>
            <person name="Ushijima S."/>
            <person name="Smith C.A."/>
            <person name="Ahrendt S."/>
            <person name="Andreopoulos W."/>
            <person name="He G."/>
            <person name="Labutti K."/>
            <person name="Lipzen A."/>
            <person name="Ng V."/>
            <person name="Sandor L."/>
            <person name="Barry K."/>
            <person name="Martinez A.T."/>
            <person name="Xiao Y."/>
            <person name="Gibbons J.G."/>
            <person name="Terashima K."/>
            <person name="Hibbett D.S."/>
            <person name="Grigoriev I.V."/>
        </authorList>
    </citation>
    <scope>NUCLEOTIDE SEQUENCE</scope>
    <source>
        <strain evidence="2">TFB9207</strain>
    </source>
</reference>